<evidence type="ECO:0000313" key="8">
    <source>
        <dbReference type="Proteomes" id="UP001499974"/>
    </source>
</evidence>
<dbReference type="Gene3D" id="1.20.120.1810">
    <property type="match status" value="1"/>
</dbReference>
<dbReference type="InterPro" id="IPR013325">
    <property type="entry name" value="RNA_pol_sigma_r2"/>
</dbReference>
<keyword evidence="4" id="KW-0804">Transcription</keyword>
<keyword evidence="2" id="KW-0731">Sigma factor</keyword>
<keyword evidence="1" id="KW-0805">Transcription regulation</keyword>
<evidence type="ECO:0000256" key="2">
    <source>
        <dbReference type="ARBA" id="ARBA00023082"/>
    </source>
</evidence>
<dbReference type="EMBL" id="BAABKM010000004">
    <property type="protein sequence ID" value="GAA4718181.1"/>
    <property type="molecule type" value="Genomic_DNA"/>
</dbReference>
<dbReference type="SUPFAM" id="SSF88946">
    <property type="entry name" value="Sigma2 domain of RNA polymerase sigma factors"/>
    <property type="match status" value="1"/>
</dbReference>
<dbReference type="Gene3D" id="1.20.140.160">
    <property type="match status" value="1"/>
</dbReference>
<sequence length="234" mass="26345">MNRPPSPRYIARQARNAELVERLADATGRDREAVVEDLVLANLEVARAVARRYGGRSDFLGDLEQVACLALVRAAQDFDPSRGHEFLAYAVTSMTGAMKHFFRDSAWMIRPPRPVQKRHTESREGADHVADGVEVETCFRPWSLDAPTPGEGAPLGETLPAGWDGTWEESEARLMLWPHLRALPPRARHLLHRRFVDDCTQQEIADELGVSQMHVSRLLNRYVGELRDRMTAAA</sequence>
<evidence type="ECO:0000256" key="4">
    <source>
        <dbReference type="ARBA" id="ARBA00023163"/>
    </source>
</evidence>
<name>A0ABP8Y2I0_9ACTN</name>
<dbReference type="PANTHER" id="PTHR30385:SF4">
    <property type="entry name" value="RNA POLYMERASE SIGMA-E FACTOR"/>
    <property type="match status" value="1"/>
</dbReference>
<evidence type="ECO:0000256" key="1">
    <source>
        <dbReference type="ARBA" id="ARBA00023015"/>
    </source>
</evidence>
<proteinExistence type="predicted"/>
<dbReference type="Pfam" id="PF04545">
    <property type="entry name" value="Sigma70_r4"/>
    <property type="match status" value="1"/>
</dbReference>
<feature type="domain" description="RNA polymerase sigma-70 region 4" evidence="6">
    <location>
        <begin position="180"/>
        <end position="227"/>
    </location>
</feature>
<dbReference type="SUPFAM" id="SSF88659">
    <property type="entry name" value="Sigma3 and sigma4 domains of RNA polymerase sigma factors"/>
    <property type="match status" value="1"/>
</dbReference>
<keyword evidence="8" id="KW-1185">Reference proteome</keyword>
<dbReference type="Pfam" id="PF04542">
    <property type="entry name" value="Sigma70_r2"/>
    <property type="match status" value="1"/>
</dbReference>
<gene>
    <name evidence="7" type="ORF">GCM10023349_42620</name>
</gene>
<dbReference type="NCBIfam" id="TIGR02937">
    <property type="entry name" value="sigma70-ECF"/>
    <property type="match status" value="1"/>
</dbReference>
<accession>A0ABP8Y2I0</accession>
<dbReference type="InterPro" id="IPR007630">
    <property type="entry name" value="RNA_pol_sigma70_r4"/>
</dbReference>
<dbReference type="InterPro" id="IPR007627">
    <property type="entry name" value="RNA_pol_sigma70_r2"/>
</dbReference>
<comment type="caution">
    <text evidence="7">The sequence shown here is derived from an EMBL/GenBank/DDBJ whole genome shotgun (WGS) entry which is preliminary data.</text>
</comment>
<protein>
    <submittedName>
        <fullName evidence="7">SigB/SigF/SigG family RNA polymerase sigma factor</fullName>
    </submittedName>
</protein>
<evidence type="ECO:0000259" key="5">
    <source>
        <dbReference type="Pfam" id="PF04542"/>
    </source>
</evidence>
<dbReference type="RefSeq" id="WP_345523698.1">
    <property type="nucleotide sequence ID" value="NZ_BAABKM010000004.1"/>
</dbReference>
<reference evidence="8" key="1">
    <citation type="journal article" date="2019" name="Int. J. Syst. Evol. Microbiol.">
        <title>The Global Catalogue of Microorganisms (GCM) 10K type strain sequencing project: providing services to taxonomists for standard genome sequencing and annotation.</title>
        <authorList>
            <consortium name="The Broad Institute Genomics Platform"/>
            <consortium name="The Broad Institute Genome Sequencing Center for Infectious Disease"/>
            <person name="Wu L."/>
            <person name="Ma J."/>
        </authorList>
    </citation>
    <scope>NUCLEOTIDE SEQUENCE [LARGE SCALE GENOMIC DNA]</scope>
    <source>
        <strain evidence="8">JCM 18531</strain>
    </source>
</reference>
<dbReference type="Proteomes" id="UP001499974">
    <property type="component" value="Unassembled WGS sequence"/>
</dbReference>
<evidence type="ECO:0000256" key="3">
    <source>
        <dbReference type="ARBA" id="ARBA00023125"/>
    </source>
</evidence>
<evidence type="ECO:0000313" key="7">
    <source>
        <dbReference type="EMBL" id="GAA4718181.1"/>
    </source>
</evidence>
<evidence type="ECO:0000259" key="6">
    <source>
        <dbReference type="Pfam" id="PF04545"/>
    </source>
</evidence>
<dbReference type="InterPro" id="IPR014284">
    <property type="entry name" value="RNA_pol_sigma-70_dom"/>
</dbReference>
<dbReference type="CDD" id="cd06171">
    <property type="entry name" value="Sigma70_r4"/>
    <property type="match status" value="1"/>
</dbReference>
<keyword evidence="3" id="KW-0238">DNA-binding</keyword>
<dbReference type="InterPro" id="IPR013324">
    <property type="entry name" value="RNA_pol_sigma_r3/r4-like"/>
</dbReference>
<organism evidence="7 8">
    <name type="scientific">Nocardioides conyzicola</name>
    <dbReference type="NCBI Taxonomy" id="1651781"/>
    <lineage>
        <taxon>Bacteria</taxon>
        <taxon>Bacillati</taxon>
        <taxon>Actinomycetota</taxon>
        <taxon>Actinomycetes</taxon>
        <taxon>Propionibacteriales</taxon>
        <taxon>Nocardioidaceae</taxon>
        <taxon>Nocardioides</taxon>
    </lineage>
</organism>
<dbReference type="PANTHER" id="PTHR30385">
    <property type="entry name" value="SIGMA FACTOR F FLAGELLAR"/>
    <property type="match status" value="1"/>
</dbReference>
<feature type="domain" description="RNA polymerase sigma-70 region 2" evidence="5">
    <location>
        <begin position="38"/>
        <end position="107"/>
    </location>
</feature>